<dbReference type="SUPFAM" id="SSF117281">
    <property type="entry name" value="Kelch motif"/>
    <property type="match status" value="1"/>
</dbReference>
<protein>
    <submittedName>
        <fullName evidence="1">Uncharacterized protein</fullName>
    </submittedName>
</protein>
<reference evidence="1 2" key="1">
    <citation type="submission" date="2020-05" db="EMBL/GenBank/DDBJ databases">
        <authorList>
            <person name="Campoy J."/>
            <person name="Schneeberger K."/>
            <person name="Spophaly S."/>
        </authorList>
    </citation>
    <scope>NUCLEOTIDE SEQUENCE [LARGE SCALE GENOMIC DNA]</scope>
    <source>
        <strain evidence="1">PruArmRojPasFocal</strain>
    </source>
</reference>
<sequence>MEELKDRPGPSYKSKKVLYLCFGEYFPGTWVYYSIHAFNLEKNCHILPLAESIEVAKTMRYVPVIMGSGVYGSMIVLAGGIRPGFDGLANFIPRPCSEVYAFDTAIMNSHLPVMIQRHGLLQHGKTKPLVVEHKDNLYVLSLLTAEGFEMFDPKYDTWVTLPEPPFFHRRYLGRHTNCVVVGSNIFVSCLSSIYRFDMADTSQIWKEHSFTNCTALPYRWNEKSLALEMSDGDWLIFTCFPELSYDPDEIKDNPCCDDYDCNNSIVDDYPPYRHQLDLHFEWHGTSLPAYIMSKDFTSLTPIQPLRLPDDLLPTQPGCERLRDLYTAKPREIDYRIVHLGGQEICLVLSVDTGFERNGGVLRKMPIFVTSFEFQLSDSKDLLTIKKGSSSVQCFELGASVSNATKLSMCGAFWL</sequence>
<evidence type="ECO:0000313" key="1">
    <source>
        <dbReference type="EMBL" id="CAB4281899.1"/>
    </source>
</evidence>
<dbReference type="AlphaFoldDB" id="A0A6J5UZ06"/>
<organism evidence="1 2">
    <name type="scientific">Prunus armeniaca</name>
    <name type="common">Apricot</name>
    <name type="synonym">Armeniaca vulgaris</name>
    <dbReference type="NCBI Taxonomy" id="36596"/>
    <lineage>
        <taxon>Eukaryota</taxon>
        <taxon>Viridiplantae</taxon>
        <taxon>Streptophyta</taxon>
        <taxon>Embryophyta</taxon>
        <taxon>Tracheophyta</taxon>
        <taxon>Spermatophyta</taxon>
        <taxon>Magnoliopsida</taxon>
        <taxon>eudicotyledons</taxon>
        <taxon>Gunneridae</taxon>
        <taxon>Pentapetalae</taxon>
        <taxon>rosids</taxon>
        <taxon>fabids</taxon>
        <taxon>Rosales</taxon>
        <taxon>Rosaceae</taxon>
        <taxon>Amygdaloideae</taxon>
        <taxon>Amygdaleae</taxon>
        <taxon>Prunus</taxon>
    </lineage>
</organism>
<dbReference type="Proteomes" id="UP000507222">
    <property type="component" value="Unassembled WGS sequence"/>
</dbReference>
<gene>
    <name evidence="1" type="ORF">CURHAP_LOCUS35120</name>
</gene>
<name>A0A6J5UZ06_PRUAR</name>
<dbReference type="EMBL" id="CAEKDK010000006">
    <property type="protein sequence ID" value="CAB4281899.1"/>
    <property type="molecule type" value="Genomic_DNA"/>
</dbReference>
<proteinExistence type="predicted"/>
<evidence type="ECO:0000313" key="2">
    <source>
        <dbReference type="Proteomes" id="UP000507222"/>
    </source>
</evidence>
<dbReference type="Pfam" id="PF07893">
    <property type="entry name" value="DUF1668"/>
    <property type="match status" value="1"/>
</dbReference>
<dbReference type="Gene3D" id="2.120.10.80">
    <property type="entry name" value="Kelch-type beta propeller"/>
    <property type="match status" value="1"/>
</dbReference>
<dbReference type="InterPro" id="IPR015915">
    <property type="entry name" value="Kelch-typ_b-propeller"/>
</dbReference>
<accession>A0A6J5UZ06</accession>
<dbReference type="InterPro" id="IPR012871">
    <property type="entry name" value="DUF1668_ORYSA"/>
</dbReference>